<dbReference type="PANTHER" id="PTHR18964">
    <property type="entry name" value="ROK (REPRESSOR, ORF, KINASE) FAMILY"/>
    <property type="match status" value="1"/>
</dbReference>
<evidence type="ECO:0000313" key="2">
    <source>
        <dbReference type="EMBL" id="RKQ83871.1"/>
    </source>
</evidence>
<dbReference type="SUPFAM" id="SSF53067">
    <property type="entry name" value="Actin-like ATPase domain"/>
    <property type="match status" value="1"/>
</dbReference>
<comment type="caution">
    <text evidence="2">The sequence shown here is derived from an EMBL/GenBank/DDBJ whole genome shotgun (WGS) entry which is preliminary data.</text>
</comment>
<evidence type="ECO:0000313" key="3">
    <source>
        <dbReference type="Proteomes" id="UP000267019"/>
    </source>
</evidence>
<comment type="similarity">
    <text evidence="1">Belongs to the ROK (NagC/XylR) family.</text>
</comment>
<keyword evidence="3" id="KW-1185">Reference proteome</keyword>
<dbReference type="PANTHER" id="PTHR18964:SF149">
    <property type="entry name" value="BIFUNCTIONAL UDP-N-ACETYLGLUCOSAMINE 2-EPIMERASE_N-ACETYLMANNOSAMINE KINASE"/>
    <property type="match status" value="1"/>
</dbReference>
<dbReference type="InterPro" id="IPR000600">
    <property type="entry name" value="ROK"/>
</dbReference>
<keyword evidence="2" id="KW-0418">Kinase</keyword>
<dbReference type="Proteomes" id="UP000267019">
    <property type="component" value="Unassembled WGS sequence"/>
</dbReference>
<gene>
    <name evidence="2" type="ORF">C7438_1531</name>
</gene>
<dbReference type="EMBL" id="RBIJ01000005">
    <property type="protein sequence ID" value="RKQ83871.1"/>
    <property type="molecule type" value="Genomic_DNA"/>
</dbReference>
<dbReference type="Gene3D" id="3.30.420.40">
    <property type="match status" value="2"/>
</dbReference>
<reference evidence="2 3" key="1">
    <citation type="submission" date="2018-10" db="EMBL/GenBank/DDBJ databases">
        <title>Genomic Encyclopedia of Type Strains, Phase IV (KMG-IV): sequencing the most valuable type-strain genomes for metagenomic binning, comparative biology and taxonomic classification.</title>
        <authorList>
            <person name="Goeker M."/>
        </authorList>
    </citation>
    <scope>NUCLEOTIDE SEQUENCE [LARGE SCALE GENOMIC DNA]</scope>
    <source>
        <strain evidence="2 3">DSM 22653</strain>
    </source>
</reference>
<dbReference type="PROSITE" id="PS01125">
    <property type="entry name" value="ROK"/>
    <property type="match status" value="1"/>
</dbReference>
<dbReference type="InterPro" id="IPR043129">
    <property type="entry name" value="ATPase_NBD"/>
</dbReference>
<dbReference type="GO" id="GO:0016301">
    <property type="term" value="F:kinase activity"/>
    <property type="evidence" value="ECO:0007669"/>
    <property type="project" value="UniProtKB-KW"/>
</dbReference>
<accession>A0A660KTG1</accession>
<name>A0A660KTG1_9BACL</name>
<dbReference type="InterPro" id="IPR049874">
    <property type="entry name" value="ROK_cs"/>
</dbReference>
<organism evidence="2 3">
    <name type="scientific">Brockia lithotrophica</name>
    <dbReference type="NCBI Taxonomy" id="933949"/>
    <lineage>
        <taxon>Bacteria</taxon>
        <taxon>Bacillati</taxon>
        <taxon>Bacillota</taxon>
        <taxon>Bacilli</taxon>
        <taxon>Bacillales</taxon>
        <taxon>Bacillales Family X. Incertae Sedis</taxon>
        <taxon>Brockia</taxon>
    </lineage>
</organism>
<protein>
    <submittedName>
        <fullName evidence="2">Glucokinase</fullName>
    </submittedName>
</protein>
<dbReference type="OrthoDB" id="9810372at2"/>
<keyword evidence="2" id="KW-0808">Transferase</keyword>
<proteinExistence type="inferred from homology"/>
<dbReference type="AlphaFoldDB" id="A0A660KTG1"/>
<sequence>MYAVGIDVGGTQIKGGVVREDGAILRFRSVPTPREGGEAVFEALLDLVRSLLTNGEGVAVVGVGVPGWVDGRTGVVGHAPNLGWRNVPLRDRLARALPLPVAVENDANVALLGELWRGAARGAEWVLFFALGTGVGGAILAEGKLLRGARGFAGEFGHIPVRREGGDLCSCGKRGCLEAEASGRAIARRGHEAAETGRSPYLAEVLAREGRISARHVAEAASRGDAAAREIFGQAAEALAFVVGGLVNALNPERVVVGGGVSRAGEVLFAPLREALPRYALPEFLSPDLLLPGEHPEDAGVLGAAYLAFTEGRGARGL</sequence>
<dbReference type="Pfam" id="PF00480">
    <property type="entry name" value="ROK"/>
    <property type="match status" value="1"/>
</dbReference>
<dbReference type="RefSeq" id="WP_121444775.1">
    <property type="nucleotide sequence ID" value="NZ_RBIJ01000005.1"/>
</dbReference>
<evidence type="ECO:0000256" key="1">
    <source>
        <dbReference type="ARBA" id="ARBA00006479"/>
    </source>
</evidence>